<sequence length="336" mass="38270">MGQNVELKVEGLKKYFPVKRGIKSVLKREPPRFVRAVDGISFEIRKQQIFALVGESGCGKTTTGKLIMKLIEPTEGRIFLRGKDVSHLKSKDEVLKYRKTVQMIYQDPFSSINPRFRVYDVLEEPLIIHGVGGSRSEREELIHRALELVRLTPPDEFVSRFPHMLSGGQRQRVAIARAIILNPEFVVADEPVSMLDVSIRAEILELMRKLRNDLGLTYLYITHDLSTARYFSDWIGVMYLGRIIEMGEVDRVIDNPLHPYTKALLEAVPEPDPGRKDIIKMLPIKGEVPSAINIPPGCRFHPRCIHAKEGLCDVKHPETIEFEKNHYVECHLAGSV</sequence>
<protein>
    <submittedName>
        <fullName evidence="5">Oligopeptide transport ATP-binding protein OppF</fullName>
    </submittedName>
</protein>
<dbReference type="PANTHER" id="PTHR43776">
    <property type="entry name" value="TRANSPORT ATP-BINDING PROTEIN"/>
    <property type="match status" value="1"/>
</dbReference>
<keyword evidence="1" id="KW-0813">Transport</keyword>
<dbReference type="FunFam" id="3.40.50.300:FF:000016">
    <property type="entry name" value="Oligopeptide ABC transporter ATP-binding component"/>
    <property type="match status" value="1"/>
</dbReference>
<dbReference type="HOGENOM" id="CLU_000604_1_23_2"/>
<dbReference type="STRING" id="565033.GACE_2209"/>
<proteinExistence type="predicted"/>
<evidence type="ECO:0000259" key="4">
    <source>
        <dbReference type="PROSITE" id="PS50893"/>
    </source>
</evidence>
<dbReference type="GO" id="GO:0015833">
    <property type="term" value="P:peptide transport"/>
    <property type="evidence" value="ECO:0007669"/>
    <property type="project" value="InterPro"/>
</dbReference>
<dbReference type="PANTHER" id="PTHR43776:SF8">
    <property type="entry name" value="ABC TRANSPORTER, ATP-BINDING PROTEIN"/>
    <property type="match status" value="1"/>
</dbReference>
<dbReference type="GO" id="GO:0016887">
    <property type="term" value="F:ATP hydrolysis activity"/>
    <property type="evidence" value="ECO:0007669"/>
    <property type="project" value="InterPro"/>
</dbReference>
<dbReference type="eggNOG" id="arCOG00184">
    <property type="taxonomic scope" value="Archaea"/>
</dbReference>
<evidence type="ECO:0000256" key="2">
    <source>
        <dbReference type="ARBA" id="ARBA00022741"/>
    </source>
</evidence>
<evidence type="ECO:0000256" key="3">
    <source>
        <dbReference type="ARBA" id="ARBA00022840"/>
    </source>
</evidence>
<keyword evidence="2" id="KW-0547">Nucleotide-binding</keyword>
<accession>A0A0A7GGP5</accession>
<dbReference type="SUPFAM" id="SSF52540">
    <property type="entry name" value="P-loop containing nucleoside triphosphate hydrolases"/>
    <property type="match status" value="1"/>
</dbReference>
<name>A0A0A7GGP5_GEOAI</name>
<evidence type="ECO:0000313" key="6">
    <source>
        <dbReference type="Proteomes" id="UP000030624"/>
    </source>
</evidence>
<dbReference type="RefSeq" id="WP_048093358.1">
    <property type="nucleotide sequence ID" value="NZ_CP009552.1"/>
</dbReference>
<dbReference type="PROSITE" id="PS50893">
    <property type="entry name" value="ABC_TRANSPORTER_2"/>
    <property type="match status" value="1"/>
</dbReference>
<dbReference type="InterPro" id="IPR013563">
    <property type="entry name" value="Oligopep_ABC_C"/>
</dbReference>
<dbReference type="SMART" id="SM00382">
    <property type="entry name" value="AAA"/>
    <property type="match status" value="1"/>
</dbReference>
<dbReference type="InterPro" id="IPR027417">
    <property type="entry name" value="P-loop_NTPase"/>
</dbReference>
<dbReference type="InterPro" id="IPR017871">
    <property type="entry name" value="ABC_transporter-like_CS"/>
</dbReference>
<dbReference type="AlphaFoldDB" id="A0A0A7GGP5"/>
<dbReference type="GeneID" id="24798771"/>
<feature type="domain" description="ABC transporter" evidence="4">
    <location>
        <begin position="7"/>
        <end position="265"/>
    </location>
</feature>
<dbReference type="InterPro" id="IPR003439">
    <property type="entry name" value="ABC_transporter-like_ATP-bd"/>
</dbReference>
<evidence type="ECO:0000256" key="1">
    <source>
        <dbReference type="ARBA" id="ARBA00022448"/>
    </source>
</evidence>
<dbReference type="CDD" id="cd03257">
    <property type="entry name" value="ABC_NikE_OppD_transporters"/>
    <property type="match status" value="1"/>
</dbReference>
<dbReference type="Gene3D" id="3.40.50.300">
    <property type="entry name" value="P-loop containing nucleotide triphosphate hydrolases"/>
    <property type="match status" value="1"/>
</dbReference>
<dbReference type="Pfam" id="PF00005">
    <property type="entry name" value="ABC_tran"/>
    <property type="match status" value="1"/>
</dbReference>
<organism evidence="5 6">
    <name type="scientific">Geoglobus acetivorans</name>
    <dbReference type="NCBI Taxonomy" id="565033"/>
    <lineage>
        <taxon>Archaea</taxon>
        <taxon>Methanobacteriati</taxon>
        <taxon>Methanobacteriota</taxon>
        <taxon>Archaeoglobi</taxon>
        <taxon>Archaeoglobales</taxon>
        <taxon>Archaeoglobaceae</taxon>
        <taxon>Geoglobus</taxon>
    </lineage>
</organism>
<gene>
    <name evidence="5" type="ORF">GACE_2209</name>
</gene>
<dbReference type="PROSITE" id="PS00211">
    <property type="entry name" value="ABC_TRANSPORTER_1"/>
    <property type="match status" value="1"/>
</dbReference>
<dbReference type="Proteomes" id="UP000030624">
    <property type="component" value="Chromosome"/>
</dbReference>
<dbReference type="Pfam" id="PF08352">
    <property type="entry name" value="oligo_HPY"/>
    <property type="match status" value="1"/>
</dbReference>
<reference evidence="5 6" key="1">
    <citation type="journal article" date="2015" name="Appl. Environ. Microbiol.">
        <title>The Geoglobus acetivorans genome: Fe(III) reduction, acetate utilization, autotrophic growth, and degradation of aromatic compounds in a hyperthermophilic archaeon.</title>
        <authorList>
            <person name="Mardanov A.V."/>
            <person name="Slododkina G.B."/>
            <person name="Slobodkin A.I."/>
            <person name="Beletsky A.V."/>
            <person name="Gavrilov S.N."/>
            <person name="Kublanov I.V."/>
            <person name="Bonch-Osmolovskaya E.A."/>
            <person name="Skryabin K.G."/>
            <person name="Ravin N.V."/>
        </authorList>
    </citation>
    <scope>NUCLEOTIDE SEQUENCE [LARGE SCALE GENOMIC DNA]</scope>
    <source>
        <strain evidence="5 6">SBH6</strain>
    </source>
</reference>
<dbReference type="InterPro" id="IPR050319">
    <property type="entry name" value="ABC_transp_ATP-bind"/>
</dbReference>
<dbReference type="EMBL" id="CP009552">
    <property type="protein sequence ID" value="AIY91230.1"/>
    <property type="molecule type" value="Genomic_DNA"/>
</dbReference>
<dbReference type="GO" id="GO:0005524">
    <property type="term" value="F:ATP binding"/>
    <property type="evidence" value="ECO:0007669"/>
    <property type="project" value="UniProtKB-KW"/>
</dbReference>
<dbReference type="NCBIfam" id="TIGR01727">
    <property type="entry name" value="oligo_HPY"/>
    <property type="match status" value="1"/>
</dbReference>
<dbReference type="KEGG" id="gac:GACE_2209"/>
<keyword evidence="3 5" id="KW-0067">ATP-binding</keyword>
<dbReference type="GO" id="GO:0055085">
    <property type="term" value="P:transmembrane transport"/>
    <property type="evidence" value="ECO:0007669"/>
    <property type="project" value="UniProtKB-ARBA"/>
</dbReference>
<evidence type="ECO:0000313" key="5">
    <source>
        <dbReference type="EMBL" id="AIY91230.1"/>
    </source>
</evidence>
<dbReference type="InterPro" id="IPR003593">
    <property type="entry name" value="AAA+_ATPase"/>
</dbReference>